<dbReference type="Pfam" id="PF25137">
    <property type="entry name" value="ADH_Fe_C"/>
    <property type="match status" value="1"/>
</dbReference>
<evidence type="ECO:0000259" key="1">
    <source>
        <dbReference type="Pfam" id="PF25137"/>
    </source>
</evidence>
<gene>
    <name evidence="2" type="ORF">METZ01_LOCUS517350</name>
</gene>
<dbReference type="SUPFAM" id="SSF56796">
    <property type="entry name" value="Dehydroquinate synthase-like"/>
    <property type="match status" value="1"/>
</dbReference>
<accession>A0A383F5X7</accession>
<dbReference type="Gene3D" id="1.20.1090.10">
    <property type="entry name" value="Dehydroquinate synthase-like - alpha domain"/>
    <property type="match status" value="1"/>
</dbReference>
<name>A0A383F5X7_9ZZZZ</name>
<reference evidence="2" key="1">
    <citation type="submission" date="2018-05" db="EMBL/GenBank/DDBJ databases">
        <authorList>
            <person name="Lanie J.A."/>
            <person name="Ng W.-L."/>
            <person name="Kazmierczak K.M."/>
            <person name="Andrzejewski T.M."/>
            <person name="Davidsen T.M."/>
            <person name="Wayne K.J."/>
            <person name="Tettelin H."/>
            <person name="Glass J.I."/>
            <person name="Rusch D."/>
            <person name="Podicherti R."/>
            <person name="Tsui H.-C.T."/>
            <person name="Winkler M.E."/>
        </authorList>
    </citation>
    <scope>NUCLEOTIDE SEQUENCE</scope>
</reference>
<feature type="non-terminal residue" evidence="2">
    <location>
        <position position="1"/>
    </location>
</feature>
<dbReference type="AlphaFoldDB" id="A0A383F5X7"/>
<dbReference type="PANTHER" id="PTHR11496:SF102">
    <property type="entry name" value="ALCOHOL DEHYDROGENASE 4"/>
    <property type="match status" value="1"/>
</dbReference>
<evidence type="ECO:0000313" key="2">
    <source>
        <dbReference type="EMBL" id="SVE64496.1"/>
    </source>
</evidence>
<proteinExistence type="predicted"/>
<dbReference type="InterPro" id="IPR039697">
    <property type="entry name" value="Alcohol_dehydrogenase_Fe"/>
</dbReference>
<dbReference type="PANTHER" id="PTHR11496">
    <property type="entry name" value="ALCOHOL DEHYDROGENASE"/>
    <property type="match status" value="1"/>
</dbReference>
<organism evidence="2">
    <name type="scientific">marine metagenome</name>
    <dbReference type="NCBI Taxonomy" id="408172"/>
    <lineage>
        <taxon>unclassified sequences</taxon>
        <taxon>metagenomes</taxon>
        <taxon>ecological metagenomes</taxon>
    </lineage>
</organism>
<dbReference type="InterPro" id="IPR056798">
    <property type="entry name" value="ADH_Fe_C"/>
</dbReference>
<feature type="domain" description="Fe-containing alcohol dehydrogenase-like C-terminal" evidence="1">
    <location>
        <begin position="12"/>
        <end position="179"/>
    </location>
</feature>
<dbReference type="GO" id="GO:0004022">
    <property type="term" value="F:alcohol dehydrogenase (NAD+) activity"/>
    <property type="evidence" value="ECO:0007669"/>
    <property type="project" value="TreeGrafter"/>
</dbReference>
<protein>
    <recommendedName>
        <fullName evidence="1">Fe-containing alcohol dehydrogenase-like C-terminal domain-containing protein</fullName>
    </recommendedName>
</protein>
<sequence>RERNETSARHARLAFLLVRENLEKVFLEPGDVVARGFVQLGASHAGAAIENSMLGAAHSMANPLTARRGVVHGNAVGMSLPAVMRFNAELPEVRAIYAGLARDAGLAGADAEDAPASEAVIAQVEKLLHSAGFPLTLQEHGFAREEIAGLAAEAAGQWTAGFNPCPLTVADFEKLYAAIFTGSVCEETVTEACSQEG</sequence>
<dbReference type="EMBL" id="UINC01231800">
    <property type="protein sequence ID" value="SVE64496.1"/>
    <property type="molecule type" value="Genomic_DNA"/>
</dbReference>